<evidence type="ECO:0000256" key="2">
    <source>
        <dbReference type="ARBA" id="ARBA00023015"/>
    </source>
</evidence>
<dbReference type="SUPFAM" id="SSF46785">
    <property type="entry name" value="Winged helix' DNA-binding domain"/>
    <property type="match status" value="1"/>
</dbReference>
<dbReference type="InterPro" id="IPR000847">
    <property type="entry name" value="LysR_HTH_N"/>
</dbReference>
<evidence type="ECO:0000259" key="5">
    <source>
        <dbReference type="PROSITE" id="PS50931"/>
    </source>
</evidence>
<reference evidence="6 10" key="1">
    <citation type="submission" date="2015-09" db="EMBL/GenBank/DDBJ databases">
        <authorList>
            <consortium name="Pathogen Informatics"/>
        </authorList>
    </citation>
    <scope>NUCLEOTIDE SEQUENCE [LARGE SCALE GENOMIC DNA]</scope>
    <source>
        <strain evidence="6 10">2789STDY5834948</strain>
    </source>
</reference>
<evidence type="ECO:0000313" key="7">
    <source>
        <dbReference type="EMBL" id="MRY86453.1"/>
    </source>
</evidence>
<dbReference type="GO" id="GO:0003700">
    <property type="term" value="F:DNA-binding transcription factor activity"/>
    <property type="evidence" value="ECO:0007669"/>
    <property type="project" value="InterPro"/>
</dbReference>
<keyword evidence="2" id="KW-0805">Transcription regulation</keyword>
<evidence type="ECO:0000313" key="10">
    <source>
        <dbReference type="Proteomes" id="UP000095332"/>
    </source>
</evidence>
<accession>A0A174PUN1</accession>
<dbReference type="Proteomes" id="UP000450599">
    <property type="component" value="Unassembled WGS sequence"/>
</dbReference>
<dbReference type="Proteomes" id="UP000095332">
    <property type="component" value="Unassembled WGS sequence"/>
</dbReference>
<dbReference type="RefSeq" id="WP_036614203.1">
    <property type="nucleotide sequence ID" value="NZ_CAJSZN010000002.1"/>
</dbReference>
<dbReference type="OrthoDB" id="9785745at2"/>
<evidence type="ECO:0000313" key="11">
    <source>
        <dbReference type="Proteomes" id="UP000450599"/>
    </source>
</evidence>
<dbReference type="EMBL" id="WKMW01000024">
    <property type="protein sequence ID" value="MRY86453.1"/>
    <property type="molecule type" value="Genomic_DNA"/>
</dbReference>
<dbReference type="InterPro" id="IPR036390">
    <property type="entry name" value="WH_DNA-bd_sf"/>
</dbReference>
<dbReference type="EMBL" id="WKMX01000022">
    <property type="protein sequence ID" value="MRZ08350.1"/>
    <property type="molecule type" value="Genomic_DNA"/>
</dbReference>
<organism evidence="6 10">
    <name type="scientific">Parabacteroides distasonis</name>
    <dbReference type="NCBI Taxonomy" id="823"/>
    <lineage>
        <taxon>Bacteria</taxon>
        <taxon>Pseudomonadati</taxon>
        <taxon>Bacteroidota</taxon>
        <taxon>Bacteroidia</taxon>
        <taxon>Bacteroidales</taxon>
        <taxon>Tannerellaceae</taxon>
        <taxon>Parabacteroides</taxon>
    </lineage>
</organism>
<dbReference type="PRINTS" id="PR00039">
    <property type="entry name" value="HTHLYSR"/>
</dbReference>
<dbReference type="PROSITE" id="PS50931">
    <property type="entry name" value="HTH_LYSR"/>
    <property type="match status" value="1"/>
</dbReference>
<dbReference type="PANTHER" id="PTHR30126">
    <property type="entry name" value="HTH-TYPE TRANSCRIPTIONAL REGULATOR"/>
    <property type="match status" value="1"/>
</dbReference>
<evidence type="ECO:0000313" key="9">
    <source>
        <dbReference type="EMBL" id="QJE27430.1"/>
    </source>
</evidence>
<dbReference type="SUPFAM" id="SSF53850">
    <property type="entry name" value="Periplasmic binding protein-like II"/>
    <property type="match status" value="1"/>
</dbReference>
<evidence type="ECO:0000313" key="8">
    <source>
        <dbReference type="EMBL" id="MRZ08350.1"/>
    </source>
</evidence>
<evidence type="ECO:0000256" key="4">
    <source>
        <dbReference type="ARBA" id="ARBA00023163"/>
    </source>
</evidence>
<dbReference type="PANTHER" id="PTHR30126:SF40">
    <property type="entry name" value="HTH-TYPE TRANSCRIPTIONAL REGULATOR GLTR"/>
    <property type="match status" value="1"/>
</dbReference>
<evidence type="ECO:0000313" key="13">
    <source>
        <dbReference type="Proteomes" id="UP000501982"/>
    </source>
</evidence>
<dbReference type="AlphaFoldDB" id="A0A174PUN1"/>
<protein>
    <submittedName>
        <fullName evidence="6">HTH-type transcriptional activator CmpR</fullName>
    </submittedName>
    <submittedName>
        <fullName evidence="7">LysR family transcriptional regulator</fullName>
    </submittedName>
</protein>
<proteinExistence type="inferred from homology"/>
<sequence length="301" mass="34833">MKWNLEWLRTFKAIYETGTLTAAAQELFISQPGVSLHLNSLEAYTGYKLFERTAKKMTPTEKGKILYNFVVAPLEKLERGEKHFHKRSQQERNTISVGMCFETFQYTLEKYIPTLPFNLIIKFGEYPQMLQDLDNGLLDLIITPHKGTQQNIEYKDFAKERIVLVTGAHTDTTQLGLHLENNRMKEAVHLLKQGLWYSTSADMGHLLNFWKKHFKEHPDFSPNYIVPNISSIIRCLSEGDGFSVVPDFLCKEAVCTGKIKVVWEGNMPLENTLYFGTRKKTIYQQEVEVLEKLLTKEWGSK</sequence>
<evidence type="ECO:0000313" key="6">
    <source>
        <dbReference type="EMBL" id="CUP64702.1"/>
    </source>
</evidence>
<dbReference type="EMBL" id="CZBM01000001">
    <property type="protein sequence ID" value="CUP64702.1"/>
    <property type="molecule type" value="Genomic_DNA"/>
</dbReference>
<evidence type="ECO:0000256" key="1">
    <source>
        <dbReference type="ARBA" id="ARBA00009437"/>
    </source>
</evidence>
<name>A0A174PUN1_PARDI</name>
<keyword evidence="4" id="KW-0804">Transcription</keyword>
<dbReference type="Pfam" id="PF00126">
    <property type="entry name" value="HTH_1"/>
    <property type="match status" value="1"/>
</dbReference>
<dbReference type="Proteomes" id="UP000471216">
    <property type="component" value="Unassembled WGS sequence"/>
</dbReference>
<reference evidence="11 12" key="2">
    <citation type="journal article" date="2019" name="Nat. Med.">
        <title>A library of human gut bacterial isolates paired with longitudinal multiomics data enables mechanistic microbiome research.</title>
        <authorList>
            <person name="Poyet M."/>
            <person name="Groussin M."/>
            <person name="Gibbons S.M."/>
            <person name="Avila-Pacheco J."/>
            <person name="Jiang X."/>
            <person name="Kearney S.M."/>
            <person name="Perrotta A.R."/>
            <person name="Berdy B."/>
            <person name="Zhao S."/>
            <person name="Lieberman T.D."/>
            <person name="Swanson P.K."/>
            <person name="Smith M."/>
            <person name="Roesemann S."/>
            <person name="Alexander J.E."/>
            <person name="Rich S.A."/>
            <person name="Livny J."/>
            <person name="Vlamakis H."/>
            <person name="Clish C."/>
            <person name="Bullock K."/>
            <person name="Deik A."/>
            <person name="Scott J."/>
            <person name="Pierce K.A."/>
            <person name="Xavier R.J."/>
            <person name="Alm E.J."/>
        </authorList>
    </citation>
    <scope>NUCLEOTIDE SEQUENCE [LARGE SCALE GENOMIC DNA]</scope>
    <source>
        <strain evidence="8 12">BIOML-A10</strain>
        <strain evidence="7 11">BIOML-A11</strain>
    </source>
</reference>
<dbReference type="Pfam" id="PF03466">
    <property type="entry name" value="LysR_substrate"/>
    <property type="match status" value="1"/>
</dbReference>
<dbReference type="InterPro" id="IPR005119">
    <property type="entry name" value="LysR_subst-bd"/>
</dbReference>
<dbReference type="Gene3D" id="1.10.10.10">
    <property type="entry name" value="Winged helix-like DNA-binding domain superfamily/Winged helix DNA-binding domain"/>
    <property type="match status" value="1"/>
</dbReference>
<gene>
    <name evidence="6" type="primary">cmpR</name>
    <name evidence="6" type="ORF">ERS852560_00496</name>
    <name evidence="8" type="ORF">GKD54_19510</name>
    <name evidence="7" type="ORF">GKD58_19755</name>
    <name evidence="9" type="ORF">HHO38_03355</name>
</gene>
<dbReference type="Proteomes" id="UP000501982">
    <property type="component" value="Chromosome"/>
</dbReference>
<evidence type="ECO:0000256" key="3">
    <source>
        <dbReference type="ARBA" id="ARBA00023125"/>
    </source>
</evidence>
<feature type="domain" description="HTH lysR-type" evidence="5">
    <location>
        <begin position="3"/>
        <end position="60"/>
    </location>
</feature>
<dbReference type="GO" id="GO:0000976">
    <property type="term" value="F:transcription cis-regulatory region binding"/>
    <property type="evidence" value="ECO:0007669"/>
    <property type="project" value="TreeGrafter"/>
</dbReference>
<keyword evidence="3" id="KW-0238">DNA-binding</keyword>
<dbReference type="InterPro" id="IPR036388">
    <property type="entry name" value="WH-like_DNA-bd_sf"/>
</dbReference>
<reference evidence="9 13" key="3">
    <citation type="submission" date="2020-04" db="EMBL/GenBank/DDBJ databases">
        <title>Complete Genomes and Methylome analysis of CBBP consortium that reverse antibiotic-induced susceptibility to vancomycin-resistant Enterococcus faecium infection.</title>
        <authorList>
            <person name="Fomenkov A."/>
            <person name="Zhang Z."/>
            <person name="Pamer E."/>
            <person name="Roberts R.J."/>
        </authorList>
    </citation>
    <scope>NUCLEOTIDE SEQUENCE [LARGE SCALE GENOMIC DNA]</scope>
    <source>
        <strain evidence="13">CBBP</strain>
        <strain evidence="9">CBBP-1</strain>
    </source>
</reference>
<dbReference type="EMBL" id="CP051672">
    <property type="protein sequence ID" value="QJE27430.1"/>
    <property type="molecule type" value="Genomic_DNA"/>
</dbReference>
<dbReference type="CDD" id="cd05466">
    <property type="entry name" value="PBP2_LTTR_substrate"/>
    <property type="match status" value="1"/>
</dbReference>
<comment type="similarity">
    <text evidence="1">Belongs to the LysR transcriptional regulatory family.</text>
</comment>
<evidence type="ECO:0000313" key="12">
    <source>
        <dbReference type="Proteomes" id="UP000471216"/>
    </source>
</evidence>